<evidence type="ECO:0000256" key="4">
    <source>
        <dbReference type="ARBA" id="ARBA00023136"/>
    </source>
</evidence>
<feature type="transmembrane region" description="Helical" evidence="5">
    <location>
        <begin position="224"/>
        <end position="248"/>
    </location>
</feature>
<evidence type="ECO:0000256" key="3">
    <source>
        <dbReference type="ARBA" id="ARBA00022989"/>
    </source>
</evidence>
<proteinExistence type="predicted"/>
<evidence type="ECO:0000256" key="5">
    <source>
        <dbReference type="SAM" id="Phobius"/>
    </source>
</evidence>
<dbReference type="InterPro" id="IPR013525">
    <property type="entry name" value="ABC2_TM"/>
</dbReference>
<dbReference type="PANTHER" id="PTHR43027:SF1">
    <property type="entry name" value="DOXORUBICIN RESISTANCE ABC TRANSPORTER PERMEASE PROTEIN DRRC-RELATED"/>
    <property type="match status" value="1"/>
</dbReference>
<feature type="domain" description="ABC-2 type transporter transmembrane" evidence="6">
    <location>
        <begin position="20"/>
        <end position="364"/>
    </location>
</feature>
<feature type="transmembrane region" description="Helical" evidence="5">
    <location>
        <begin position="292"/>
        <end position="311"/>
    </location>
</feature>
<keyword evidence="4 5" id="KW-0472">Membrane</keyword>
<evidence type="ECO:0000259" key="6">
    <source>
        <dbReference type="Pfam" id="PF12698"/>
    </source>
</evidence>
<dbReference type="GO" id="GO:0140359">
    <property type="term" value="F:ABC-type transporter activity"/>
    <property type="evidence" value="ECO:0007669"/>
    <property type="project" value="InterPro"/>
</dbReference>
<dbReference type="PANTHER" id="PTHR43027">
    <property type="entry name" value="DOXORUBICIN RESISTANCE ABC TRANSPORTER PERMEASE PROTEIN DRRC-RELATED"/>
    <property type="match status" value="1"/>
</dbReference>
<feature type="transmembrane region" description="Helical" evidence="5">
    <location>
        <begin position="260"/>
        <end position="285"/>
    </location>
</feature>
<evidence type="ECO:0000256" key="2">
    <source>
        <dbReference type="ARBA" id="ARBA00022692"/>
    </source>
</evidence>
<accession>A0AAX3N4I4</accession>
<organism evidence="7 8">
    <name type="scientific">Paenibacillus urinalis</name>
    <dbReference type="NCBI Taxonomy" id="521520"/>
    <lineage>
        <taxon>Bacteria</taxon>
        <taxon>Bacillati</taxon>
        <taxon>Bacillota</taxon>
        <taxon>Bacilli</taxon>
        <taxon>Bacillales</taxon>
        <taxon>Paenibacillaceae</taxon>
        <taxon>Paenibacillus</taxon>
    </lineage>
</organism>
<gene>
    <name evidence="7" type="ORF">PUW23_08860</name>
</gene>
<dbReference type="Pfam" id="PF12698">
    <property type="entry name" value="ABC2_membrane_3"/>
    <property type="match status" value="1"/>
</dbReference>
<feature type="transmembrane region" description="Helical" evidence="5">
    <location>
        <begin position="345"/>
        <end position="368"/>
    </location>
</feature>
<sequence length="374" mass="40894">MSVIHIIRKELLTELRDYKTFIFMIAFPIVLMLILGSALTNAFSSNYEMDSLSLMYTDHTSEELLDASWLGFMDALELEGVTITEATEEINGQTAVQVDQYTAYAELTNEGIQYFGNPSDSIENNIVQGMLTAFVDQYNLITAVGKSDPAALNQIMDAKYAYGSFIQEVGLIPDKQPSSVDYYAITMSTMIALYSALSASYLIRGEVSRRTHIRLYAPPVSRKAIFTGKILSSTLINFLCVAVVVLFSKFVFQADWGSSYVAVLALLFTEVLLAVSLGLACSYLFKDGASHAILIIIIQIASFVGGSYAPIHTDNGMFSYVVQLSPIYWANHALMQAIFAGNAPAVIPVIALNVGISALLLMFSAAFMHKTGGE</sequence>
<dbReference type="RefSeq" id="WP_274359759.1">
    <property type="nucleotide sequence ID" value="NZ_CP118101.1"/>
</dbReference>
<dbReference type="InterPro" id="IPR052902">
    <property type="entry name" value="ABC-2_transporter"/>
</dbReference>
<dbReference type="GO" id="GO:0016020">
    <property type="term" value="C:membrane"/>
    <property type="evidence" value="ECO:0007669"/>
    <property type="project" value="UniProtKB-SubCell"/>
</dbReference>
<protein>
    <submittedName>
        <fullName evidence="7">ABC transporter permease</fullName>
    </submittedName>
</protein>
<evidence type="ECO:0000313" key="8">
    <source>
        <dbReference type="Proteomes" id="UP001220962"/>
    </source>
</evidence>
<feature type="transmembrane region" description="Helical" evidence="5">
    <location>
        <begin position="21"/>
        <end position="43"/>
    </location>
</feature>
<comment type="subcellular location">
    <subcellularLocation>
        <location evidence="1">Membrane</location>
        <topology evidence="1">Multi-pass membrane protein</topology>
    </subcellularLocation>
</comment>
<dbReference type="Proteomes" id="UP001220962">
    <property type="component" value="Chromosome"/>
</dbReference>
<reference evidence="7" key="1">
    <citation type="submission" date="2023-02" db="EMBL/GenBank/DDBJ databases">
        <title>Pathogen: clinical or host-associated sample.</title>
        <authorList>
            <person name="Hergert J."/>
            <person name="Casey R."/>
            <person name="Wagner J."/>
            <person name="Young E.L."/>
            <person name="Oakeson K.F."/>
        </authorList>
    </citation>
    <scope>NUCLEOTIDE SEQUENCE</scope>
    <source>
        <strain evidence="7">2022CK-00830</strain>
    </source>
</reference>
<dbReference type="EMBL" id="CP118101">
    <property type="protein sequence ID" value="WDH84301.1"/>
    <property type="molecule type" value="Genomic_DNA"/>
</dbReference>
<evidence type="ECO:0000313" key="7">
    <source>
        <dbReference type="EMBL" id="WDH84301.1"/>
    </source>
</evidence>
<feature type="transmembrane region" description="Helical" evidence="5">
    <location>
        <begin position="182"/>
        <end position="203"/>
    </location>
</feature>
<evidence type="ECO:0000256" key="1">
    <source>
        <dbReference type="ARBA" id="ARBA00004141"/>
    </source>
</evidence>
<keyword evidence="2 5" id="KW-0812">Transmembrane</keyword>
<name>A0AAX3N4I4_9BACL</name>
<keyword evidence="3 5" id="KW-1133">Transmembrane helix</keyword>
<dbReference type="AlphaFoldDB" id="A0AAX3N4I4"/>